<proteinExistence type="predicted"/>
<comment type="caution">
    <text evidence="1">The sequence shown here is derived from an EMBL/GenBank/DDBJ whole genome shotgun (WGS) entry which is preliminary data.</text>
</comment>
<sequence>VENRDNPDEVIVFFYIPKDSYFTLKQRFYIGCMTCLNGVIEITANGITSFLESYSKICVDSDDVQGKAYENTYLIVTSNKSEWSKDTQEHVVQYQ</sequence>
<dbReference type="AlphaFoldDB" id="X0WZB9"/>
<organism evidence="1">
    <name type="scientific">marine sediment metagenome</name>
    <dbReference type="NCBI Taxonomy" id="412755"/>
    <lineage>
        <taxon>unclassified sequences</taxon>
        <taxon>metagenomes</taxon>
        <taxon>ecological metagenomes</taxon>
    </lineage>
</organism>
<evidence type="ECO:0000313" key="1">
    <source>
        <dbReference type="EMBL" id="GAG29778.1"/>
    </source>
</evidence>
<feature type="non-terminal residue" evidence="1">
    <location>
        <position position="1"/>
    </location>
</feature>
<protein>
    <submittedName>
        <fullName evidence="1">Uncharacterized protein</fullName>
    </submittedName>
</protein>
<reference evidence="1" key="1">
    <citation type="journal article" date="2014" name="Front. Microbiol.">
        <title>High frequency of phylogenetically diverse reductive dehalogenase-homologous genes in deep subseafloor sedimentary metagenomes.</title>
        <authorList>
            <person name="Kawai M."/>
            <person name="Futagami T."/>
            <person name="Toyoda A."/>
            <person name="Takaki Y."/>
            <person name="Nishi S."/>
            <person name="Hori S."/>
            <person name="Arai W."/>
            <person name="Tsubouchi T."/>
            <person name="Morono Y."/>
            <person name="Uchiyama I."/>
            <person name="Ito T."/>
            <person name="Fujiyama A."/>
            <person name="Inagaki F."/>
            <person name="Takami H."/>
        </authorList>
    </citation>
    <scope>NUCLEOTIDE SEQUENCE</scope>
    <source>
        <strain evidence="1">Expedition CK06-06</strain>
    </source>
</reference>
<accession>X0WZB9</accession>
<gene>
    <name evidence="1" type="ORF">S01H1_69952</name>
</gene>
<name>X0WZB9_9ZZZZ</name>
<dbReference type="EMBL" id="BARS01046471">
    <property type="protein sequence ID" value="GAG29778.1"/>
    <property type="molecule type" value="Genomic_DNA"/>
</dbReference>